<comment type="caution">
    <text evidence="2">The sequence shown here is derived from an EMBL/GenBank/DDBJ whole genome shotgun (WGS) entry which is preliminary data.</text>
</comment>
<evidence type="ECO:0000313" key="2">
    <source>
        <dbReference type="EMBL" id="MEE7490418.1"/>
    </source>
</evidence>
<name>A0ABU7TKU9_9HYPH</name>
<dbReference type="Proteomes" id="UP001355206">
    <property type="component" value="Unassembled WGS sequence"/>
</dbReference>
<organism evidence="2 3">
    <name type="scientific">Methylobacterium oryzae</name>
    <dbReference type="NCBI Taxonomy" id="334852"/>
    <lineage>
        <taxon>Bacteria</taxon>
        <taxon>Pseudomonadati</taxon>
        <taxon>Pseudomonadota</taxon>
        <taxon>Alphaproteobacteria</taxon>
        <taxon>Hyphomicrobiales</taxon>
        <taxon>Methylobacteriaceae</taxon>
        <taxon>Methylobacterium</taxon>
    </lineage>
</organism>
<gene>
    <name evidence="2" type="ORF">MOTC310_07965</name>
</gene>
<feature type="region of interest" description="Disordered" evidence="1">
    <location>
        <begin position="53"/>
        <end position="76"/>
    </location>
</feature>
<evidence type="ECO:0000313" key="3">
    <source>
        <dbReference type="Proteomes" id="UP001355206"/>
    </source>
</evidence>
<accession>A0ABU7TKU9</accession>
<keyword evidence="3" id="KW-1185">Reference proteome</keyword>
<evidence type="ECO:0000256" key="1">
    <source>
        <dbReference type="SAM" id="MobiDB-lite"/>
    </source>
</evidence>
<reference evidence="2 3" key="1">
    <citation type="journal article" date="2012" name="Genet. Mol. Biol.">
        <title>Analysis of 16S rRNA and mxaF genes revealing insights into Methylobacterium niche-specific plant association.</title>
        <authorList>
            <person name="Dourado M.N."/>
            <person name="Andreote F.D."/>
            <person name="Dini-Andreote F."/>
            <person name="Conti R."/>
            <person name="Araujo J.M."/>
            <person name="Araujo W.L."/>
        </authorList>
    </citation>
    <scope>NUCLEOTIDE SEQUENCE [LARGE SCALE GENOMIC DNA]</scope>
    <source>
        <strain evidence="2 3">TC3-10</strain>
    </source>
</reference>
<dbReference type="EMBL" id="MLCA01000001">
    <property type="protein sequence ID" value="MEE7490418.1"/>
    <property type="molecule type" value="Genomic_DNA"/>
</dbReference>
<protein>
    <submittedName>
        <fullName evidence="2">Uncharacterized protein</fullName>
    </submittedName>
</protein>
<proteinExistence type="predicted"/>
<dbReference type="RefSeq" id="WP_331301408.1">
    <property type="nucleotide sequence ID" value="NZ_MLCA01000001.1"/>
</dbReference>
<sequence>MDERRLDAGVAEVVTGLLHLRRTLDPATYLDLLGAIMVEIEEGMEVALERRHQRKAEGNVVPFPPAGPALPREGRD</sequence>